<dbReference type="Pfam" id="PF00208">
    <property type="entry name" value="ELFV_dehydrog"/>
    <property type="match status" value="1"/>
</dbReference>
<feature type="binding site" evidence="5">
    <location>
        <position position="218"/>
    </location>
    <ligand>
        <name>NAD(+)</name>
        <dbReference type="ChEBI" id="CHEBI:57540"/>
    </ligand>
</feature>
<evidence type="ECO:0000259" key="8">
    <source>
        <dbReference type="SMART" id="SM00839"/>
    </source>
</evidence>
<protein>
    <recommendedName>
        <fullName evidence="3">Glutamate dehydrogenase</fullName>
    </recommendedName>
</protein>
<evidence type="ECO:0000256" key="5">
    <source>
        <dbReference type="PIRSR" id="PIRSR000185-2"/>
    </source>
</evidence>
<evidence type="ECO:0000256" key="7">
    <source>
        <dbReference type="RuleBase" id="RU004417"/>
    </source>
</evidence>
<dbReference type="SUPFAM" id="SSF51735">
    <property type="entry name" value="NAD(P)-binding Rossmann-fold domains"/>
    <property type="match status" value="1"/>
</dbReference>
<keyword evidence="5" id="KW-0547">Nucleotide-binding</keyword>
<dbReference type="CDD" id="cd01076">
    <property type="entry name" value="NAD_bind_1_Glu_DH"/>
    <property type="match status" value="1"/>
</dbReference>
<evidence type="ECO:0000256" key="2">
    <source>
        <dbReference type="ARBA" id="ARBA00023002"/>
    </source>
</evidence>
<dbReference type="InterPro" id="IPR006095">
    <property type="entry name" value="Glu/Leu/Phe/Val/Trp_DH"/>
</dbReference>
<feature type="site" description="Important for catalysis" evidence="6">
    <location>
        <position position="143"/>
    </location>
</feature>
<keyword evidence="10" id="KW-1185">Reference proteome</keyword>
<comment type="similarity">
    <text evidence="1 3 7">Belongs to the Glu/Leu/Phe/Val dehydrogenases family.</text>
</comment>
<feature type="active site" description="Proton donor" evidence="4">
    <location>
        <position position="103"/>
    </location>
</feature>
<dbReference type="AlphaFoldDB" id="A0A219B6B0"/>
<sequence length="418" mass="44409">MSDELRAARDRMYRAAEYFDVADELVERLDYPSETLAASIPLRCDDGTLLQLKAWRCRYNSTLGPTKGGVRFHQSVCLGEVQTLAFLMTMKCALMGLPFGGGKGGVHVDASGLSAMEKERLTRGYVRAFARILGPERDIPAPDVATGEQEMAWMASEYSELEGRILPGAFTGKPVVLGGARGRTAATGRGALIALEEMRPKLDLPNGGLKIALQGLGNAGIWFAKSAVEAGHRIVAASDSSGMVSDPDGLDIETIAKLKAEGNHLSDLDGADLSDGADIVSADCDVLALAALGGVITSENADQVDAPVILEIANIPILPEADETLRNKGIEVVPDILANGGGVTVSHAEWVQNREGLSWSEERVDDYLESQMKKATCRTSEAMDAQHVDMRTAAYGAAMVRLCEAISVSGTAEDFAPA</sequence>
<dbReference type="GO" id="GO:0000166">
    <property type="term" value="F:nucleotide binding"/>
    <property type="evidence" value="ECO:0007669"/>
    <property type="project" value="UniProtKB-KW"/>
</dbReference>
<dbReference type="InterPro" id="IPR014362">
    <property type="entry name" value="Glu_DH"/>
</dbReference>
<dbReference type="InterPro" id="IPR006096">
    <property type="entry name" value="Glu/Leu/Phe/Val/Trp_DH_C"/>
</dbReference>
<dbReference type="PIRSF" id="PIRSF000185">
    <property type="entry name" value="Glu_DH"/>
    <property type="match status" value="1"/>
</dbReference>
<evidence type="ECO:0000256" key="4">
    <source>
        <dbReference type="PIRSR" id="PIRSR000185-1"/>
    </source>
</evidence>
<dbReference type="EMBL" id="NFZT01000001">
    <property type="protein sequence ID" value="OWV33328.1"/>
    <property type="molecule type" value="Genomic_DNA"/>
</dbReference>
<feature type="binding site" evidence="5">
    <location>
        <position position="67"/>
    </location>
    <ligand>
        <name>substrate</name>
    </ligand>
</feature>
<evidence type="ECO:0000256" key="1">
    <source>
        <dbReference type="ARBA" id="ARBA00006382"/>
    </source>
</evidence>
<reference evidence="10" key="1">
    <citation type="submission" date="2017-05" db="EMBL/GenBank/DDBJ databases">
        <authorList>
            <person name="Lin X."/>
        </authorList>
    </citation>
    <scope>NUCLEOTIDE SEQUENCE [LARGE SCALE GENOMIC DNA]</scope>
    <source>
        <strain evidence="10">JLT2012</strain>
    </source>
</reference>
<feature type="binding site" evidence="5">
    <location>
        <position position="346"/>
    </location>
    <ligand>
        <name>substrate</name>
    </ligand>
</feature>
<comment type="caution">
    <text evidence="9">The sequence shown here is derived from an EMBL/GenBank/DDBJ whole genome shotgun (WGS) entry which is preliminary data.</text>
</comment>
<feature type="binding site" evidence="5">
    <location>
        <position position="187"/>
    </location>
    <ligand>
        <name>NAD(+)</name>
        <dbReference type="ChEBI" id="CHEBI:57540"/>
    </ligand>
</feature>
<dbReference type="Gene3D" id="3.40.50.10860">
    <property type="entry name" value="Leucine Dehydrogenase, chain A, domain 1"/>
    <property type="match status" value="1"/>
</dbReference>
<dbReference type="InterPro" id="IPR006097">
    <property type="entry name" value="Glu/Leu/Phe/Val/Trp_DH_dimer"/>
</dbReference>
<dbReference type="GO" id="GO:0006538">
    <property type="term" value="P:L-glutamate catabolic process"/>
    <property type="evidence" value="ECO:0007669"/>
    <property type="project" value="TreeGrafter"/>
</dbReference>
<dbReference type="GO" id="GO:0004352">
    <property type="term" value="F:glutamate dehydrogenase (NAD+) activity"/>
    <property type="evidence" value="ECO:0007669"/>
    <property type="project" value="TreeGrafter"/>
</dbReference>
<feature type="binding site" evidence="5">
    <location>
        <position position="91"/>
    </location>
    <ligand>
        <name>substrate</name>
    </ligand>
</feature>
<gene>
    <name evidence="9" type="ORF">B5C34_07570</name>
</gene>
<dbReference type="SMART" id="SM00839">
    <property type="entry name" value="ELFV_dehydrog"/>
    <property type="match status" value="1"/>
</dbReference>
<dbReference type="InterPro" id="IPR046346">
    <property type="entry name" value="Aminoacid_DH-like_N_sf"/>
</dbReference>
<keyword evidence="5" id="KW-0520">NAD</keyword>
<dbReference type="InterPro" id="IPR036291">
    <property type="entry name" value="NAD(P)-bd_dom_sf"/>
</dbReference>
<evidence type="ECO:0000256" key="6">
    <source>
        <dbReference type="PIRSR" id="PIRSR000185-3"/>
    </source>
</evidence>
<proteinExistence type="inferred from homology"/>
<organism evidence="9 10">
    <name type="scientific">Pacificimonas flava</name>
    <dbReference type="NCBI Taxonomy" id="1234595"/>
    <lineage>
        <taxon>Bacteria</taxon>
        <taxon>Pseudomonadati</taxon>
        <taxon>Pseudomonadota</taxon>
        <taxon>Alphaproteobacteria</taxon>
        <taxon>Sphingomonadales</taxon>
        <taxon>Sphingosinicellaceae</taxon>
        <taxon>Pacificimonas</taxon>
    </lineage>
</organism>
<dbReference type="Gene3D" id="3.40.50.720">
    <property type="entry name" value="NAD(P)-binding Rossmann-like Domain"/>
    <property type="match status" value="1"/>
</dbReference>
<dbReference type="Pfam" id="PF02812">
    <property type="entry name" value="ELFV_dehydrog_N"/>
    <property type="match status" value="1"/>
</dbReference>
<name>A0A219B6B0_9SPHN</name>
<dbReference type="PRINTS" id="PR00082">
    <property type="entry name" value="GLFDHDRGNASE"/>
</dbReference>
<dbReference type="OrthoDB" id="9803297at2"/>
<evidence type="ECO:0000313" key="9">
    <source>
        <dbReference type="EMBL" id="OWV33328.1"/>
    </source>
</evidence>
<dbReference type="InterPro" id="IPR033922">
    <property type="entry name" value="NAD_bind_Glu_DH"/>
</dbReference>
<dbReference type="Proteomes" id="UP000198462">
    <property type="component" value="Unassembled WGS sequence"/>
</dbReference>
<dbReference type="PANTHER" id="PTHR11606:SF13">
    <property type="entry name" value="GLUTAMATE DEHYDROGENASE 1, MITOCHONDRIAL"/>
    <property type="match status" value="1"/>
</dbReference>
<keyword evidence="2 3" id="KW-0560">Oxidoreductase</keyword>
<accession>A0A219B6B0</accession>
<evidence type="ECO:0000313" key="10">
    <source>
        <dbReference type="Proteomes" id="UP000198462"/>
    </source>
</evidence>
<dbReference type="RefSeq" id="WP_088712112.1">
    <property type="nucleotide sequence ID" value="NZ_NFZT01000001.1"/>
</dbReference>
<dbReference type="PANTHER" id="PTHR11606">
    <property type="entry name" value="GLUTAMATE DEHYDROGENASE"/>
    <property type="match status" value="1"/>
</dbReference>
<dbReference type="SUPFAM" id="SSF53223">
    <property type="entry name" value="Aminoacid dehydrogenase-like, N-terminal domain"/>
    <property type="match status" value="1"/>
</dbReference>
<feature type="domain" description="Glutamate/phenylalanine/leucine/valine/L-tryptophan dehydrogenase C-terminal" evidence="8">
    <location>
        <begin position="180"/>
        <end position="410"/>
    </location>
</feature>
<evidence type="ECO:0000256" key="3">
    <source>
        <dbReference type="PIRNR" id="PIRNR000185"/>
    </source>
</evidence>